<evidence type="ECO:0000256" key="2">
    <source>
        <dbReference type="ARBA" id="ARBA00007214"/>
    </source>
</evidence>
<dbReference type="PANTHER" id="PTHR31713">
    <property type="entry name" value="OS02G0177800 PROTEIN"/>
    <property type="match status" value="1"/>
</dbReference>
<keyword evidence="13" id="KW-1185">Reference proteome</keyword>
<dbReference type="GO" id="GO:0005634">
    <property type="term" value="C:nucleus"/>
    <property type="evidence" value="ECO:0000318"/>
    <property type="project" value="GO_Central"/>
</dbReference>
<dbReference type="GO" id="GO:0043565">
    <property type="term" value="F:sequence-specific DNA binding"/>
    <property type="evidence" value="ECO:0000318"/>
    <property type="project" value="GO_Central"/>
</dbReference>
<dbReference type="KEGG" id="hvg:123404603"/>
<dbReference type="GO" id="GO:0080142">
    <property type="term" value="P:regulation of salicylic acid biosynthetic process"/>
    <property type="evidence" value="ECO:0000318"/>
    <property type="project" value="GO_Central"/>
</dbReference>
<dbReference type="GeneID" id="123404603"/>
<comment type="similarity">
    <text evidence="2">Belongs to the plant ACBP60 protein family.</text>
</comment>
<keyword evidence="7" id="KW-0539">Nucleus</keyword>
<evidence type="ECO:0000256" key="4">
    <source>
        <dbReference type="ARBA" id="ARBA00023125"/>
    </source>
</evidence>
<name>A0A8I6Y5K1_HORVV</name>
<dbReference type="GO" id="GO:0003700">
    <property type="term" value="F:DNA-binding transcription factor activity"/>
    <property type="evidence" value="ECO:0000318"/>
    <property type="project" value="GO_Central"/>
</dbReference>
<evidence type="ECO:0000313" key="13">
    <source>
        <dbReference type="Proteomes" id="UP000011116"/>
    </source>
</evidence>
<evidence type="ECO:0000256" key="7">
    <source>
        <dbReference type="ARBA" id="ARBA00023242"/>
    </source>
</evidence>
<keyword evidence="5" id="KW-0010">Activator</keyword>
<protein>
    <submittedName>
        <fullName evidence="12">Uncharacterized protein</fullName>
    </submittedName>
</protein>
<evidence type="ECO:0000256" key="5">
    <source>
        <dbReference type="ARBA" id="ARBA00023159"/>
    </source>
</evidence>
<dbReference type="EnsemblPlants" id="HORVU.MOREX.r3.6HG0613010.1">
    <property type="protein sequence ID" value="HORVU.MOREX.r3.6HG0613010.1"/>
    <property type="gene ID" value="HORVU.MOREX.r3.6HG0613010"/>
</dbReference>
<dbReference type="InterPro" id="IPR046830">
    <property type="entry name" value="Calmod_bind_M"/>
</dbReference>
<comment type="subcellular location">
    <subcellularLocation>
        <location evidence="1">Nucleus</location>
    </subcellularLocation>
</comment>
<feature type="domain" description="Calmodulin binding protein C-terminal" evidence="11">
    <location>
        <begin position="333"/>
        <end position="392"/>
    </location>
</feature>
<feature type="region of interest" description="Disordered" evidence="8">
    <location>
        <begin position="1"/>
        <end position="32"/>
    </location>
</feature>
<dbReference type="InterPro" id="IPR046831">
    <property type="entry name" value="Calmodulin_bind_N"/>
</dbReference>
<evidence type="ECO:0000259" key="10">
    <source>
        <dbReference type="Pfam" id="PF20451"/>
    </source>
</evidence>
<evidence type="ECO:0000256" key="6">
    <source>
        <dbReference type="ARBA" id="ARBA00023163"/>
    </source>
</evidence>
<dbReference type="Pfam" id="PF20452">
    <property type="entry name" value="Calmod_bind_C"/>
    <property type="match status" value="1"/>
</dbReference>
<dbReference type="RefSeq" id="XP_044954477.1">
    <property type="nucleotide sequence ID" value="XM_045098542.1"/>
</dbReference>
<dbReference type="Pfam" id="PF07887">
    <property type="entry name" value="Calmodulin_bind"/>
    <property type="match status" value="1"/>
</dbReference>
<feature type="domain" description="Calmodulin binding protein-like N-terminal" evidence="9">
    <location>
        <begin position="99"/>
        <end position="252"/>
    </location>
</feature>
<evidence type="ECO:0000313" key="12">
    <source>
        <dbReference type="EnsemblPlants" id="HORVU.MOREX.r3.6HG0613010.1"/>
    </source>
</evidence>
<dbReference type="Proteomes" id="UP000011116">
    <property type="component" value="Chromosome 6H"/>
</dbReference>
<dbReference type="GO" id="GO:0005516">
    <property type="term" value="F:calmodulin binding"/>
    <property type="evidence" value="ECO:0007669"/>
    <property type="project" value="InterPro"/>
</dbReference>
<dbReference type="AlphaFoldDB" id="A0A8I6Y5K1"/>
<dbReference type="OMA" id="HFTWNNS"/>
<keyword evidence="3" id="KW-0805">Transcription regulation</keyword>
<dbReference type="SMR" id="A0A8I6Y5K1"/>
<reference evidence="13" key="1">
    <citation type="journal article" date="2012" name="Nature">
        <title>A physical, genetic and functional sequence assembly of the barley genome.</title>
        <authorList>
            <consortium name="The International Barley Genome Sequencing Consortium"/>
            <person name="Mayer K.F."/>
            <person name="Waugh R."/>
            <person name="Brown J.W."/>
            <person name="Schulman A."/>
            <person name="Langridge P."/>
            <person name="Platzer M."/>
            <person name="Fincher G.B."/>
            <person name="Muehlbauer G.J."/>
            <person name="Sato K."/>
            <person name="Close T.J."/>
            <person name="Wise R.P."/>
            <person name="Stein N."/>
        </authorList>
    </citation>
    <scope>NUCLEOTIDE SEQUENCE [LARGE SCALE GENOMIC DNA]</scope>
    <source>
        <strain evidence="13">cv. Morex</strain>
    </source>
</reference>
<evidence type="ECO:0000256" key="8">
    <source>
        <dbReference type="SAM" id="MobiDB-lite"/>
    </source>
</evidence>
<sequence>MSVRRPRGEEEDDEQGSGEDYHQQRHGPRRIRPVAPLSFKSMVGRAITADAIQQIAISLEPVIRRVVREEIQNIFSQHDHLPHRSLPLHIQAIDVSPWLKLSFTKKLMLPIFTNNKLVDASKSAIEIRLIDTRTNHHITQTETIEGTSTMKLEVLVLDGDFSCEDDMEWTDDQFNAAIVKSREGRRPLLVGSTLNVVMNNQGVAVINDVAFTDNSSWIRSRKFRIVVRVIGAFYYRRRIQEAVSESFTVKDHRGELYKKHYPPLLTDNIWRLKNIGKDGPIDKRLESEGVKNVQDLLKLETIHPDKLKNLVGMSDRQWRTTLNHAKTCNMGRKCYIFKYEGCDLIFNPIGEILAARIGGQTCSLQQLHHQQMVQVKQLASTAYEQWDHLEEVVVNDTELVTYEGLSPFPPEKPGSSCTLASNESIINSGSQSVEYLGKFVSRTVTSNVTMSSNNNNSLDSMVAIAASDSMYCIPSMAVDDDHFTWNNSTNLGCWDQVD</sequence>
<evidence type="ECO:0000259" key="11">
    <source>
        <dbReference type="Pfam" id="PF20452"/>
    </source>
</evidence>
<proteinExistence type="inferred from homology"/>
<evidence type="ECO:0000259" key="9">
    <source>
        <dbReference type="Pfam" id="PF07887"/>
    </source>
</evidence>
<keyword evidence="6" id="KW-0804">Transcription</keyword>
<organism evidence="12 13">
    <name type="scientific">Hordeum vulgare subsp. vulgare</name>
    <name type="common">Domesticated barley</name>
    <dbReference type="NCBI Taxonomy" id="112509"/>
    <lineage>
        <taxon>Eukaryota</taxon>
        <taxon>Viridiplantae</taxon>
        <taxon>Streptophyta</taxon>
        <taxon>Embryophyta</taxon>
        <taxon>Tracheophyta</taxon>
        <taxon>Spermatophyta</taxon>
        <taxon>Magnoliopsida</taxon>
        <taxon>Liliopsida</taxon>
        <taxon>Poales</taxon>
        <taxon>Poaceae</taxon>
        <taxon>BOP clade</taxon>
        <taxon>Pooideae</taxon>
        <taxon>Triticodae</taxon>
        <taxon>Triticeae</taxon>
        <taxon>Hordeinae</taxon>
        <taxon>Hordeum</taxon>
    </lineage>
</organism>
<reference evidence="12" key="2">
    <citation type="submission" date="2020-10" db="EMBL/GenBank/DDBJ databases">
        <authorList>
            <person name="Scholz U."/>
            <person name="Mascher M."/>
            <person name="Fiebig A."/>
        </authorList>
    </citation>
    <scope>NUCLEOTIDE SEQUENCE [LARGE SCALE GENOMIC DNA]</scope>
    <source>
        <strain evidence="12">cv. Morex</strain>
    </source>
</reference>
<evidence type="ECO:0000256" key="3">
    <source>
        <dbReference type="ARBA" id="ARBA00023015"/>
    </source>
</evidence>
<dbReference type="InterPro" id="IPR012416">
    <property type="entry name" value="CBP60"/>
</dbReference>
<keyword evidence="4" id="KW-0238">DNA-binding</keyword>
<dbReference type="OrthoDB" id="757051at2759"/>
<reference evidence="12" key="3">
    <citation type="submission" date="2022-01" db="UniProtKB">
        <authorList>
            <consortium name="EnsemblPlants"/>
        </authorList>
    </citation>
    <scope>IDENTIFICATION</scope>
    <source>
        <strain evidence="12">subsp. vulgare</strain>
    </source>
</reference>
<dbReference type="Pfam" id="PF20451">
    <property type="entry name" value="Calmod_bind_M"/>
    <property type="match status" value="1"/>
</dbReference>
<dbReference type="InterPro" id="IPR046829">
    <property type="entry name" value="Calmod_bind_C"/>
</dbReference>
<dbReference type="Gramene" id="HORVU.MOREX.r3.6HG0613010.1">
    <property type="protein sequence ID" value="HORVU.MOREX.r3.6HG0613010.1"/>
    <property type="gene ID" value="HORVU.MOREX.r3.6HG0613010"/>
</dbReference>
<dbReference type="Gramene" id="HORVU.MOREX.r2.6HG0508260.1">
    <property type="protein sequence ID" value="HORVU.MOREX.r2.6HG0508260.1"/>
    <property type="gene ID" value="HORVU.MOREX.r2.6HG0508260"/>
</dbReference>
<feature type="domain" description="Calmodulin binding protein central" evidence="10">
    <location>
        <begin position="265"/>
        <end position="328"/>
    </location>
</feature>
<accession>A0A8I6Y5K1</accession>
<evidence type="ECO:0000256" key="1">
    <source>
        <dbReference type="ARBA" id="ARBA00004123"/>
    </source>
</evidence>
<gene>
    <name evidence="12" type="primary">LOC123404603</name>
</gene>
<dbReference type="PANTHER" id="PTHR31713:SF100">
    <property type="entry name" value="CALMODULIN-BINDING PROTEIN 60 B"/>
    <property type="match status" value="1"/>
</dbReference>